<keyword evidence="3 7" id="KW-0653">Protein transport</keyword>
<sequence>MRIPFDPRRRRSKVNPDGTMSLVDHLRELRGRLIFSLVAIAVTTVIGFIWYSYGPWRIESLGELLRAPYCSLPENVRVTQANGECRLLATGPFDQFMLRLKVALTAGVVLAAPIWFYQLWQFITPALRRNERRYAAFFTILASLFFVTGAVLAYFVVARAFQFLMTVGSDVQVSWLTGDGYFGFVLNLLVIFGISFELPLLIIALNLIGVLTYERLKNWRRGLVFGMFVFAGVVTPGSDPFTMLSLALALTVLLEFAIQFARVHDKRKARRQAALADLDVDTASSIPAPGPAPSASVLATAPGATATRESVRDEQNFDDIL</sequence>
<evidence type="ECO:0000256" key="3">
    <source>
        <dbReference type="ARBA" id="ARBA00022927"/>
    </source>
</evidence>
<keyword evidence="6 7" id="KW-0472">Membrane</keyword>
<comment type="function">
    <text evidence="7">Part of the twin-arginine translocation (Tat) system that transports large folded proteins containing a characteristic twin-arginine motif in their signal peptide across membranes. Together with TatB, TatC is part of a receptor directly interacting with Tat signal peptides.</text>
</comment>
<dbReference type="PRINTS" id="PR01840">
    <property type="entry name" value="TATCFAMILY"/>
</dbReference>
<feature type="transmembrane region" description="Helical" evidence="7">
    <location>
        <begin position="135"/>
        <end position="161"/>
    </location>
</feature>
<dbReference type="PANTHER" id="PTHR30371">
    <property type="entry name" value="SEC-INDEPENDENT PROTEIN TRANSLOCASE PROTEIN TATC"/>
    <property type="match status" value="1"/>
</dbReference>
<keyword evidence="7" id="KW-0813">Transport</keyword>
<evidence type="ECO:0000256" key="8">
    <source>
        <dbReference type="SAM" id="MobiDB-lite"/>
    </source>
</evidence>
<dbReference type="Pfam" id="PF00902">
    <property type="entry name" value="TatC"/>
    <property type="match status" value="1"/>
</dbReference>
<reference evidence="10" key="1">
    <citation type="submission" date="2019-06" db="EMBL/GenBank/DDBJ databases">
        <title>Gordonia isolated from sludge of a wastewater treatment plant.</title>
        <authorList>
            <person name="Tamura T."/>
            <person name="Aoyama K."/>
            <person name="Kang Y."/>
            <person name="Saito S."/>
            <person name="Akiyama N."/>
            <person name="Yazawa K."/>
            <person name="Gonoi T."/>
            <person name="Mikami Y."/>
        </authorList>
    </citation>
    <scope>NUCLEOTIDE SEQUENCE [LARGE SCALE GENOMIC DNA]</scope>
    <source>
        <strain evidence="10">NBRC 107697</strain>
    </source>
</reference>
<dbReference type="AlphaFoldDB" id="A0A7I9UY27"/>
<evidence type="ECO:0000256" key="5">
    <source>
        <dbReference type="ARBA" id="ARBA00023010"/>
    </source>
</evidence>
<dbReference type="Proteomes" id="UP000444980">
    <property type="component" value="Unassembled WGS sequence"/>
</dbReference>
<dbReference type="GO" id="GO:0043953">
    <property type="term" value="P:protein transport by the Tat complex"/>
    <property type="evidence" value="ECO:0007669"/>
    <property type="project" value="UniProtKB-UniRule"/>
</dbReference>
<keyword evidence="10" id="KW-1185">Reference proteome</keyword>
<organism evidence="9 10">
    <name type="scientific">Gordonia crocea</name>
    <dbReference type="NCBI Taxonomy" id="589162"/>
    <lineage>
        <taxon>Bacteria</taxon>
        <taxon>Bacillati</taxon>
        <taxon>Actinomycetota</taxon>
        <taxon>Actinomycetes</taxon>
        <taxon>Mycobacteriales</taxon>
        <taxon>Gordoniaceae</taxon>
        <taxon>Gordonia</taxon>
    </lineage>
</organism>
<gene>
    <name evidence="7 9" type="primary">tatC</name>
    <name evidence="9" type="ORF">nbrc107697_21460</name>
</gene>
<dbReference type="NCBIfam" id="TIGR00945">
    <property type="entry name" value="tatC"/>
    <property type="match status" value="1"/>
</dbReference>
<feature type="transmembrane region" description="Helical" evidence="7">
    <location>
        <begin position="181"/>
        <end position="207"/>
    </location>
</feature>
<keyword evidence="4 7" id="KW-1133">Transmembrane helix</keyword>
<evidence type="ECO:0000256" key="1">
    <source>
        <dbReference type="ARBA" id="ARBA00004141"/>
    </source>
</evidence>
<feature type="region of interest" description="Disordered" evidence="8">
    <location>
        <begin position="286"/>
        <end position="321"/>
    </location>
</feature>
<dbReference type="EMBL" id="BJOU01000001">
    <property type="protein sequence ID" value="GED98107.1"/>
    <property type="molecule type" value="Genomic_DNA"/>
</dbReference>
<feature type="transmembrane region" description="Helical" evidence="7">
    <location>
        <begin position="219"/>
        <end position="235"/>
    </location>
</feature>
<dbReference type="RefSeq" id="WP_161927336.1">
    <property type="nucleotide sequence ID" value="NZ_BJOU01000001.1"/>
</dbReference>
<evidence type="ECO:0000256" key="2">
    <source>
        <dbReference type="ARBA" id="ARBA00022692"/>
    </source>
</evidence>
<feature type="transmembrane region" description="Helical" evidence="7">
    <location>
        <begin position="241"/>
        <end position="261"/>
    </location>
</feature>
<dbReference type="InterPro" id="IPR002033">
    <property type="entry name" value="TatC"/>
</dbReference>
<keyword evidence="5 7" id="KW-0811">Translocation</keyword>
<comment type="similarity">
    <text evidence="7">Belongs to the TatC family.</text>
</comment>
<keyword evidence="2 7" id="KW-0812">Transmembrane</keyword>
<proteinExistence type="inferred from homology"/>
<evidence type="ECO:0000313" key="9">
    <source>
        <dbReference type="EMBL" id="GED98107.1"/>
    </source>
</evidence>
<comment type="caution">
    <text evidence="9">The sequence shown here is derived from an EMBL/GenBank/DDBJ whole genome shotgun (WGS) entry which is preliminary data.</text>
</comment>
<protein>
    <recommendedName>
        <fullName evidence="7">Sec-independent protein translocase protein TatC</fullName>
    </recommendedName>
</protein>
<dbReference type="PROSITE" id="PS01218">
    <property type="entry name" value="TATC"/>
    <property type="match status" value="1"/>
</dbReference>
<evidence type="ECO:0000256" key="4">
    <source>
        <dbReference type="ARBA" id="ARBA00022989"/>
    </source>
</evidence>
<evidence type="ECO:0000313" key="10">
    <source>
        <dbReference type="Proteomes" id="UP000444980"/>
    </source>
</evidence>
<feature type="transmembrane region" description="Helical" evidence="7">
    <location>
        <begin position="102"/>
        <end position="123"/>
    </location>
</feature>
<name>A0A7I9UY27_9ACTN</name>
<dbReference type="HAMAP" id="MF_00902">
    <property type="entry name" value="TatC"/>
    <property type="match status" value="1"/>
</dbReference>
<keyword evidence="7" id="KW-1003">Cell membrane</keyword>
<accession>A0A7I9UY27</accession>
<dbReference type="PANTHER" id="PTHR30371:SF0">
    <property type="entry name" value="SEC-INDEPENDENT PROTEIN TRANSLOCASE PROTEIN TATC, CHLOROPLASTIC-RELATED"/>
    <property type="match status" value="1"/>
</dbReference>
<dbReference type="GO" id="GO:0033281">
    <property type="term" value="C:TAT protein transport complex"/>
    <property type="evidence" value="ECO:0007669"/>
    <property type="project" value="UniProtKB-UniRule"/>
</dbReference>
<dbReference type="GO" id="GO:0065002">
    <property type="term" value="P:intracellular protein transmembrane transport"/>
    <property type="evidence" value="ECO:0007669"/>
    <property type="project" value="TreeGrafter"/>
</dbReference>
<dbReference type="GO" id="GO:0009977">
    <property type="term" value="F:proton motive force dependent protein transmembrane transporter activity"/>
    <property type="evidence" value="ECO:0007669"/>
    <property type="project" value="TreeGrafter"/>
</dbReference>
<comment type="subcellular location">
    <subcellularLocation>
        <location evidence="7">Cell membrane</location>
        <topology evidence="7">Multi-pass membrane protein</topology>
    </subcellularLocation>
    <subcellularLocation>
        <location evidence="1">Membrane</location>
        <topology evidence="1">Multi-pass membrane protein</topology>
    </subcellularLocation>
</comment>
<evidence type="ECO:0000256" key="6">
    <source>
        <dbReference type="ARBA" id="ARBA00023136"/>
    </source>
</evidence>
<comment type="subunit">
    <text evidence="7">The Tat system comprises two distinct complexes: a TatABC complex, containing multiple copies of TatA, TatB and TatC subunits, and a separate TatA complex, containing only TatA subunits. Substrates initially bind to the TatABC complex, which probably triggers association of the separate TatA complex to form the active translocon.</text>
</comment>
<evidence type="ECO:0000256" key="7">
    <source>
        <dbReference type="HAMAP-Rule" id="MF_00902"/>
    </source>
</evidence>
<dbReference type="OrthoDB" id="9777044at2"/>
<dbReference type="InterPro" id="IPR019820">
    <property type="entry name" value="Sec-indep_translocase_CS"/>
</dbReference>
<feature type="transmembrane region" description="Helical" evidence="7">
    <location>
        <begin position="33"/>
        <end position="53"/>
    </location>
</feature>